<dbReference type="InterPro" id="IPR023631">
    <property type="entry name" value="Amidase_dom"/>
</dbReference>
<dbReference type="EMBL" id="BAAAJX010000011">
    <property type="protein sequence ID" value="GAA1493907.1"/>
    <property type="molecule type" value="Genomic_DNA"/>
</dbReference>
<dbReference type="InterPro" id="IPR036928">
    <property type="entry name" value="AS_sf"/>
</dbReference>
<dbReference type="PANTHER" id="PTHR46310:SF7">
    <property type="entry name" value="AMIDASE 1"/>
    <property type="match status" value="1"/>
</dbReference>
<dbReference type="Gene3D" id="3.10.450.50">
    <property type="match status" value="1"/>
</dbReference>
<dbReference type="InterPro" id="IPR024507">
    <property type="entry name" value="AtzH-like"/>
</dbReference>
<evidence type="ECO:0000259" key="1">
    <source>
        <dbReference type="Pfam" id="PF01425"/>
    </source>
</evidence>
<reference evidence="2 3" key="1">
    <citation type="journal article" date="2019" name="Int. J. Syst. Evol. Microbiol.">
        <title>The Global Catalogue of Microorganisms (GCM) 10K type strain sequencing project: providing services to taxonomists for standard genome sequencing and annotation.</title>
        <authorList>
            <consortium name="The Broad Institute Genomics Platform"/>
            <consortium name="The Broad Institute Genome Sequencing Center for Infectious Disease"/>
            <person name="Wu L."/>
            <person name="Ma J."/>
        </authorList>
    </citation>
    <scope>NUCLEOTIDE SEQUENCE [LARGE SCALE GENOMIC DNA]</scope>
    <source>
        <strain evidence="2 3">JCM 12140</strain>
    </source>
</reference>
<keyword evidence="3" id="KW-1185">Reference proteome</keyword>
<organism evidence="2 3">
    <name type="scientific">Curtobacterium herbarum</name>
    <dbReference type="NCBI Taxonomy" id="150122"/>
    <lineage>
        <taxon>Bacteria</taxon>
        <taxon>Bacillati</taxon>
        <taxon>Actinomycetota</taxon>
        <taxon>Actinomycetes</taxon>
        <taxon>Micrococcales</taxon>
        <taxon>Microbacteriaceae</taxon>
        <taxon>Curtobacterium</taxon>
    </lineage>
</organism>
<dbReference type="PANTHER" id="PTHR46310">
    <property type="entry name" value="AMIDASE 1"/>
    <property type="match status" value="1"/>
</dbReference>
<dbReference type="Pfam" id="PF01425">
    <property type="entry name" value="Amidase"/>
    <property type="match status" value="1"/>
</dbReference>
<feature type="domain" description="Amidase" evidence="1">
    <location>
        <begin position="147"/>
        <end position="519"/>
    </location>
</feature>
<dbReference type="Proteomes" id="UP001501742">
    <property type="component" value="Unassembled WGS sequence"/>
</dbReference>
<dbReference type="RefSeq" id="WP_259558829.1">
    <property type="nucleotide sequence ID" value="NZ_BAAAJX010000011.1"/>
</dbReference>
<dbReference type="Gene3D" id="3.90.1300.10">
    <property type="entry name" value="Amidase signature (AS) domain"/>
    <property type="match status" value="1"/>
</dbReference>
<proteinExistence type="predicted"/>
<sequence length="550" mass="56004">MRLTGTWPAGLESAFHEYEAALMRDDTGVLDALFEPGPSTLRGDGAGLLRGHEQISAFRSSRGGVARRVLVSVDVQVLGPDAALVVGESRFQDGGRGLQTQLWCRTDGAWRIRTAHVTGRAPAFDRSVWRVLGDPLVPGSGTGVGPGPLAGVRVAVKDLVAVRGQVVGAGNPTWQAEASVEDEHAPAVAVLLDAGADVTGIARTDEFAYALAGRNAHSGTTPNGAAPQRIGGGSTSGAASAVALGQADLALGTDTAGSIRVPASYQGLWGLRTTHGAVPRSGVLPLAQTFDTVGWLTREPELLRRVAGIALGADAAGTGDAGADALGATPVLRGDTVLRGDPLLLSDAVLDAAEPDTRRAFLAWVGRTGRPVQTVELPDLDDLAETLRVVQAAEAHRNHGAWVAAHPAALGADVAERFAAAAAVTAEQESSARARLVELRTALRRVLGNGVLALPTVPGPAPSRTADTAAVLVTRRATLRMTSVAGIGGLPAVTIPALDLQDAPVGVCLVGPASTDLALVDLAIDLARATAVAPASTPAPASTSAPATRS</sequence>
<name>A0ABN1ZDZ7_9MICO</name>
<evidence type="ECO:0000313" key="3">
    <source>
        <dbReference type="Proteomes" id="UP001501742"/>
    </source>
</evidence>
<protein>
    <recommendedName>
        <fullName evidence="1">Amidase domain-containing protein</fullName>
    </recommendedName>
</protein>
<evidence type="ECO:0000313" key="2">
    <source>
        <dbReference type="EMBL" id="GAA1493907.1"/>
    </source>
</evidence>
<accession>A0ABN1ZDZ7</accession>
<dbReference type="SUPFAM" id="SSF75304">
    <property type="entry name" value="Amidase signature (AS) enzymes"/>
    <property type="match status" value="1"/>
</dbReference>
<gene>
    <name evidence="2" type="ORF">GCM10009627_22530</name>
</gene>
<dbReference type="Pfam" id="PF11533">
    <property type="entry name" value="AtzH-like"/>
    <property type="match status" value="1"/>
</dbReference>
<comment type="caution">
    <text evidence="2">The sequence shown here is derived from an EMBL/GenBank/DDBJ whole genome shotgun (WGS) entry which is preliminary data.</text>
</comment>
<dbReference type="InterPro" id="IPR032710">
    <property type="entry name" value="NTF2-like_dom_sf"/>
</dbReference>
<dbReference type="SUPFAM" id="SSF54427">
    <property type="entry name" value="NTF2-like"/>
    <property type="match status" value="1"/>
</dbReference>